<dbReference type="AlphaFoldDB" id="U2Q0B4"/>
<protein>
    <submittedName>
        <fullName evidence="2">GDP-mannose 4,6-dehydratase</fullName>
    </submittedName>
</protein>
<accession>U2Q0B4</accession>
<dbReference type="Pfam" id="PF16363">
    <property type="entry name" value="GDP_Man_Dehyd"/>
    <property type="match status" value="1"/>
</dbReference>
<dbReference type="Proteomes" id="UP000016721">
    <property type="component" value="Unassembled WGS sequence"/>
</dbReference>
<dbReference type="PANTHER" id="PTHR43000">
    <property type="entry name" value="DTDP-D-GLUCOSE 4,6-DEHYDRATASE-RELATED"/>
    <property type="match status" value="1"/>
</dbReference>
<dbReference type="STRING" id="1294142.CINTURNW_0484"/>
<dbReference type="OrthoDB" id="142826at2"/>
<evidence type="ECO:0000259" key="1">
    <source>
        <dbReference type="Pfam" id="PF16363"/>
    </source>
</evidence>
<dbReference type="SUPFAM" id="SSF51735">
    <property type="entry name" value="NAD(P)-binding Rossmann-fold domains"/>
    <property type="match status" value="1"/>
</dbReference>
<dbReference type="EMBL" id="APJA01000006">
    <property type="protein sequence ID" value="ERK32195.1"/>
    <property type="molecule type" value="Genomic_DNA"/>
</dbReference>
<name>U2Q0B4_9CLOT</name>
<sequence>MKKALVIGVCGFVGEYLVKELTTNNILCYGTDIKDSCNLEIEYFKLNLLDEEKLASIIIKTSPDYIINLAAVSSVKLSWDNPQLTFDINVKGVINLFEAVKKTNSKARILLIGSSEQYGQIRTLDSIDEEYELNALNPYGISKTTQENIAKMYINVYGLDIIMVRAFNHIGPKQALGFAVSDFSKQIIDIEKLNVKGKIHVGNLSAKRDFTDVRDIVKAYRLLLENGKNGEVYNVGSGKIFSLEDILNKLIKLSTAEVEIVIDKNKFRPTDTPIILCNNKKLKDQTGWKQSIEIETTLKDILDYWRNI</sequence>
<evidence type="ECO:0000313" key="3">
    <source>
        <dbReference type="Proteomes" id="UP000016721"/>
    </source>
</evidence>
<dbReference type="RefSeq" id="WP_021800540.1">
    <property type="nucleotide sequence ID" value="NZ_KI273145.1"/>
</dbReference>
<dbReference type="Gene3D" id="3.90.25.10">
    <property type="entry name" value="UDP-galactose 4-epimerase, domain 1"/>
    <property type="match status" value="1"/>
</dbReference>
<keyword evidence="3" id="KW-1185">Reference proteome</keyword>
<organism evidence="2 3">
    <name type="scientific">Clostridium intestinale URNW</name>
    <dbReference type="NCBI Taxonomy" id="1294142"/>
    <lineage>
        <taxon>Bacteria</taxon>
        <taxon>Bacillati</taxon>
        <taxon>Bacillota</taxon>
        <taxon>Clostridia</taxon>
        <taxon>Eubacteriales</taxon>
        <taxon>Clostridiaceae</taxon>
        <taxon>Clostridium</taxon>
    </lineage>
</organism>
<dbReference type="PATRIC" id="fig|1294142.3.peg.463"/>
<dbReference type="InterPro" id="IPR016040">
    <property type="entry name" value="NAD(P)-bd_dom"/>
</dbReference>
<evidence type="ECO:0000313" key="2">
    <source>
        <dbReference type="EMBL" id="ERK32195.1"/>
    </source>
</evidence>
<comment type="caution">
    <text evidence="2">The sequence shown here is derived from an EMBL/GenBank/DDBJ whole genome shotgun (WGS) entry which is preliminary data.</text>
</comment>
<dbReference type="Gene3D" id="3.40.50.720">
    <property type="entry name" value="NAD(P)-binding Rossmann-like Domain"/>
    <property type="match status" value="1"/>
</dbReference>
<reference evidence="2 3" key="1">
    <citation type="journal article" date="2013" name="Genome Announc.">
        <title>Draft Genome Sequence of the Hydrogen- and Ethanol-Producing Bacterium Clostridium intestinale Strain URNW.</title>
        <authorList>
            <person name="Lal S."/>
            <person name="Ramachandran U."/>
            <person name="Zhang X."/>
            <person name="Sparling R."/>
            <person name="Levin D.B."/>
        </authorList>
    </citation>
    <scope>NUCLEOTIDE SEQUENCE [LARGE SCALE GENOMIC DNA]</scope>
    <source>
        <strain evidence="2 3">URNW</strain>
    </source>
</reference>
<dbReference type="eggNOG" id="COG1089">
    <property type="taxonomic scope" value="Bacteria"/>
</dbReference>
<gene>
    <name evidence="2" type="ORF">CINTURNW_0484</name>
</gene>
<dbReference type="InterPro" id="IPR036291">
    <property type="entry name" value="NAD(P)-bd_dom_sf"/>
</dbReference>
<dbReference type="HOGENOM" id="CLU_007383_1_7_9"/>
<feature type="domain" description="NAD(P)-binding" evidence="1">
    <location>
        <begin position="5"/>
        <end position="300"/>
    </location>
</feature>
<proteinExistence type="predicted"/>